<reference evidence="1 2" key="1">
    <citation type="submission" date="2018-11" db="EMBL/GenBank/DDBJ databases">
        <title>Photobacterium sp. BEI247 sp. nov., a marine bacterium isolated from Yongle Blue Hole in the South China Sea.</title>
        <authorList>
            <person name="Wang X."/>
        </authorList>
    </citation>
    <scope>NUCLEOTIDE SEQUENCE [LARGE SCALE GENOMIC DNA]</scope>
    <source>
        <strain evidence="2">BEI247</strain>
    </source>
</reference>
<name>A0A3S3QQF2_9GAMM</name>
<comment type="caution">
    <text evidence="1">The sequence shown here is derived from an EMBL/GenBank/DDBJ whole genome shotgun (WGS) entry which is preliminary data.</text>
</comment>
<protein>
    <submittedName>
        <fullName evidence="1">Uncharacterized protein</fullName>
    </submittedName>
</protein>
<sequence>MSGGDVLVLLLNNHLRYEKDLPIFDLPQLSYKSFWHMPETRRINGICQLKEPDDKALTIQSDNKKE</sequence>
<proteinExistence type="predicted"/>
<dbReference type="Proteomes" id="UP000287563">
    <property type="component" value="Unassembled WGS sequence"/>
</dbReference>
<evidence type="ECO:0000313" key="1">
    <source>
        <dbReference type="EMBL" id="RWX56065.1"/>
    </source>
</evidence>
<dbReference type="EMBL" id="RJLM01000002">
    <property type="protein sequence ID" value="RWX56065.1"/>
    <property type="molecule type" value="Genomic_DNA"/>
</dbReference>
<keyword evidence="2" id="KW-1185">Reference proteome</keyword>
<dbReference type="AlphaFoldDB" id="A0A3S3QQF2"/>
<organism evidence="1 2">
    <name type="scientific">Photobacterium chitinilyticum</name>
    <dbReference type="NCBI Taxonomy" id="2485123"/>
    <lineage>
        <taxon>Bacteria</taxon>
        <taxon>Pseudomonadati</taxon>
        <taxon>Pseudomonadota</taxon>
        <taxon>Gammaproteobacteria</taxon>
        <taxon>Vibrionales</taxon>
        <taxon>Vibrionaceae</taxon>
        <taxon>Photobacterium</taxon>
    </lineage>
</organism>
<gene>
    <name evidence="1" type="ORF">EDI28_07165</name>
</gene>
<accession>A0A3S3QQF2</accession>
<evidence type="ECO:0000313" key="2">
    <source>
        <dbReference type="Proteomes" id="UP000287563"/>
    </source>
</evidence>